<sequence>MKKFATLNRKLVLARSRRWFLLKCRTGGVYPNHIMQNFNCVHNVARFSGGYAGQSQRLIKRFKRDLLNLEIRATIGSLHRLKKDMDNVRMWLRSNLPAALVDSFLAGQCRFGERFFDSQNLALNSKFRKLQREQTDRVKRANGAFLVNLTDVRVPPQVEGILGLSGTVNLPYNSKNLPIVDLITDVEMLVGGITDEEQRRAVRSEAATIIRNGISRYRNAPDSHLENSVRSARAFLREHPELILVRSDKGNSSVLMMKSDYDEKMDAMLDDEVVYRPQRANPTAGLQKKCNEMVDHLVTLGCVDKWKCDQYKTHNAVAPKIYGLPKCHKPNVPLRPIVSGIGSPGVQLSRLVKQLLVPLKALSSYDVVNSYAFQ</sequence>
<feature type="non-terminal residue" evidence="1">
    <location>
        <position position="374"/>
    </location>
</feature>
<dbReference type="AlphaFoldDB" id="A0A6H5FVD0"/>
<dbReference type="Proteomes" id="UP000479000">
    <property type="component" value="Unassembled WGS sequence"/>
</dbReference>
<dbReference type="EMBL" id="CADCXU010000694">
    <property type="protein sequence ID" value="CAA9993533.1"/>
    <property type="molecule type" value="Genomic_DNA"/>
</dbReference>
<proteinExistence type="predicted"/>
<reference evidence="1 2" key="1">
    <citation type="submission" date="2020-02" db="EMBL/GenBank/DDBJ databases">
        <authorList>
            <person name="Ferguson B K."/>
        </authorList>
    </citation>
    <scope>NUCLEOTIDE SEQUENCE [LARGE SCALE GENOMIC DNA]</scope>
</reference>
<gene>
    <name evidence="1" type="ORF">NTEN_LOCUS470</name>
</gene>
<evidence type="ECO:0000313" key="1">
    <source>
        <dbReference type="EMBL" id="CAA9993533.1"/>
    </source>
</evidence>
<evidence type="ECO:0000313" key="2">
    <source>
        <dbReference type="Proteomes" id="UP000479000"/>
    </source>
</evidence>
<keyword evidence="2" id="KW-1185">Reference proteome</keyword>
<name>A0A6H5FVD0_9HEMI</name>
<protein>
    <recommendedName>
        <fullName evidence="3">Reverse transcriptase domain-containing protein</fullName>
    </recommendedName>
</protein>
<accession>A0A6H5FVD0</accession>
<organism evidence="1 2">
    <name type="scientific">Nesidiocoris tenuis</name>
    <dbReference type="NCBI Taxonomy" id="355587"/>
    <lineage>
        <taxon>Eukaryota</taxon>
        <taxon>Metazoa</taxon>
        <taxon>Ecdysozoa</taxon>
        <taxon>Arthropoda</taxon>
        <taxon>Hexapoda</taxon>
        <taxon>Insecta</taxon>
        <taxon>Pterygota</taxon>
        <taxon>Neoptera</taxon>
        <taxon>Paraneoptera</taxon>
        <taxon>Hemiptera</taxon>
        <taxon>Heteroptera</taxon>
        <taxon>Panheteroptera</taxon>
        <taxon>Cimicomorpha</taxon>
        <taxon>Miridae</taxon>
        <taxon>Dicyphina</taxon>
        <taxon>Nesidiocoris</taxon>
    </lineage>
</organism>
<evidence type="ECO:0008006" key="3">
    <source>
        <dbReference type="Google" id="ProtNLM"/>
    </source>
</evidence>
<dbReference type="OrthoDB" id="6752697at2759"/>